<accession>A0A445EHF1</accession>
<sequence length="88" mass="10363">MESQQFSVVQDFRGLDDDGDNAFHIAAETAKMICENLDWLIVMLRNSDADIEVRKHRLMMLRTKLLHRQQEEHHQTEALKIVKTLFIV</sequence>
<reference evidence="1 2" key="1">
    <citation type="submission" date="2019-01" db="EMBL/GenBank/DDBJ databases">
        <title>Sequencing of cultivated peanut Arachis hypogaea provides insights into genome evolution and oil improvement.</title>
        <authorList>
            <person name="Chen X."/>
        </authorList>
    </citation>
    <scope>NUCLEOTIDE SEQUENCE [LARGE SCALE GENOMIC DNA]</scope>
    <source>
        <strain evidence="2">cv. Fuhuasheng</strain>
        <tissue evidence="1">Leaves</tissue>
    </source>
</reference>
<dbReference type="GO" id="GO:0005769">
    <property type="term" value="C:early endosome"/>
    <property type="evidence" value="ECO:0007669"/>
    <property type="project" value="TreeGrafter"/>
</dbReference>
<dbReference type="GO" id="GO:0016567">
    <property type="term" value="P:protein ubiquitination"/>
    <property type="evidence" value="ECO:0007669"/>
    <property type="project" value="InterPro"/>
</dbReference>
<dbReference type="GO" id="GO:0004842">
    <property type="term" value="F:ubiquitin-protein transferase activity"/>
    <property type="evidence" value="ECO:0007669"/>
    <property type="project" value="InterPro"/>
</dbReference>
<dbReference type="Proteomes" id="UP000289738">
    <property type="component" value="Chromosome A02"/>
</dbReference>
<dbReference type="PANTHER" id="PTHR46960">
    <property type="entry name" value="E3 UBIQUITIN-PROTEIN LIGASE KEG"/>
    <property type="match status" value="1"/>
</dbReference>
<dbReference type="GO" id="GO:0005802">
    <property type="term" value="C:trans-Golgi network"/>
    <property type="evidence" value="ECO:0007669"/>
    <property type="project" value="TreeGrafter"/>
</dbReference>
<dbReference type="GO" id="GO:0009738">
    <property type="term" value="P:abscisic acid-activated signaling pathway"/>
    <property type="evidence" value="ECO:0007669"/>
    <property type="project" value="InterPro"/>
</dbReference>
<dbReference type="InterPro" id="IPR044584">
    <property type="entry name" value="KEG"/>
</dbReference>
<gene>
    <name evidence="1" type="ORF">Ahy_A02g009565</name>
</gene>
<name>A0A445EHF1_ARAHY</name>
<dbReference type="AlphaFoldDB" id="A0A445EHF1"/>
<protein>
    <submittedName>
        <fullName evidence="1">Uncharacterized protein</fullName>
    </submittedName>
</protein>
<dbReference type="GO" id="GO:0009788">
    <property type="term" value="P:negative regulation of abscisic acid-activated signaling pathway"/>
    <property type="evidence" value="ECO:0007669"/>
    <property type="project" value="TreeGrafter"/>
</dbReference>
<keyword evidence="2" id="KW-1185">Reference proteome</keyword>
<comment type="caution">
    <text evidence="1">The sequence shown here is derived from an EMBL/GenBank/DDBJ whole genome shotgun (WGS) entry which is preliminary data.</text>
</comment>
<evidence type="ECO:0000313" key="2">
    <source>
        <dbReference type="Proteomes" id="UP000289738"/>
    </source>
</evidence>
<evidence type="ECO:0000313" key="1">
    <source>
        <dbReference type="EMBL" id="RYR74858.1"/>
    </source>
</evidence>
<dbReference type="GO" id="GO:0006952">
    <property type="term" value="P:defense response"/>
    <property type="evidence" value="ECO:0007669"/>
    <property type="project" value="InterPro"/>
</dbReference>
<proteinExistence type="predicted"/>
<dbReference type="GO" id="GO:0045324">
    <property type="term" value="P:late endosome to vacuole transport"/>
    <property type="evidence" value="ECO:0007669"/>
    <property type="project" value="TreeGrafter"/>
</dbReference>
<dbReference type="PANTHER" id="PTHR46960:SF1">
    <property type="entry name" value="E3 UBIQUITIN-PROTEIN LIGASE KEG"/>
    <property type="match status" value="1"/>
</dbReference>
<dbReference type="EMBL" id="SDMP01000002">
    <property type="protein sequence ID" value="RYR74858.1"/>
    <property type="molecule type" value="Genomic_DNA"/>
</dbReference>
<organism evidence="1 2">
    <name type="scientific">Arachis hypogaea</name>
    <name type="common">Peanut</name>
    <dbReference type="NCBI Taxonomy" id="3818"/>
    <lineage>
        <taxon>Eukaryota</taxon>
        <taxon>Viridiplantae</taxon>
        <taxon>Streptophyta</taxon>
        <taxon>Embryophyta</taxon>
        <taxon>Tracheophyta</taxon>
        <taxon>Spermatophyta</taxon>
        <taxon>Magnoliopsida</taxon>
        <taxon>eudicotyledons</taxon>
        <taxon>Gunneridae</taxon>
        <taxon>Pentapetalae</taxon>
        <taxon>rosids</taxon>
        <taxon>fabids</taxon>
        <taxon>Fabales</taxon>
        <taxon>Fabaceae</taxon>
        <taxon>Papilionoideae</taxon>
        <taxon>50 kb inversion clade</taxon>
        <taxon>dalbergioids sensu lato</taxon>
        <taxon>Dalbergieae</taxon>
        <taxon>Pterocarpus clade</taxon>
        <taxon>Arachis</taxon>
    </lineage>
</organism>